<dbReference type="PROSITE" id="PS00237">
    <property type="entry name" value="G_PROTEIN_RECEP_F1_1"/>
    <property type="match status" value="1"/>
</dbReference>
<dbReference type="Gene3D" id="1.20.1070.10">
    <property type="entry name" value="Rhodopsin 7-helix transmembrane proteins"/>
    <property type="match status" value="1"/>
</dbReference>
<dbReference type="OrthoDB" id="9444602at2759"/>
<keyword evidence="9 15" id="KW-0472">Membrane</keyword>
<evidence type="ECO:0000256" key="14">
    <source>
        <dbReference type="RuleBase" id="RU000688"/>
    </source>
</evidence>
<keyword evidence="18" id="KW-1185">Reference proteome</keyword>
<keyword evidence="4 15" id="KW-0716">Sensory transduction</keyword>
<dbReference type="PROSITE" id="PS50262">
    <property type="entry name" value="G_PROTEIN_RECEP_F1_2"/>
    <property type="match status" value="1"/>
</dbReference>
<evidence type="ECO:0000259" key="16">
    <source>
        <dbReference type="PROSITE" id="PS50262"/>
    </source>
</evidence>
<feature type="transmembrane region" description="Helical" evidence="15">
    <location>
        <begin position="256"/>
        <end position="279"/>
    </location>
</feature>
<accession>A0A8C5M3J7</accession>
<dbReference type="Proteomes" id="UP000694569">
    <property type="component" value="Unplaced"/>
</dbReference>
<evidence type="ECO:0000256" key="12">
    <source>
        <dbReference type="ARBA" id="ARBA00023180"/>
    </source>
</evidence>
<feature type="domain" description="G-protein coupled receptors family 1 profile" evidence="16">
    <location>
        <begin position="59"/>
        <end position="308"/>
    </location>
</feature>
<evidence type="ECO:0000256" key="13">
    <source>
        <dbReference type="ARBA" id="ARBA00023224"/>
    </source>
</evidence>
<dbReference type="GO" id="GO:0004930">
    <property type="term" value="F:G protein-coupled receptor activity"/>
    <property type="evidence" value="ECO:0007669"/>
    <property type="project" value="UniProtKB-KW"/>
</dbReference>
<feature type="transmembrane region" description="Helical" evidence="15">
    <location>
        <begin position="225"/>
        <end position="244"/>
    </location>
</feature>
<sequence>MTFVLETVTVMRTDNKMVMNAMNQTSVTKFLLLGFQTFQSVRIILLLCFLVFLFGTICGNLLIIWLVASNRSLQSPMYFFLTQLSLSDLLLTTDIVPNALYIVWNEGDVMSFSGCMTQVYFFIFPEASESFLLTIMSYDRYLAICNPLRYNTTMNSVLCITLISISWLLSFFEALIETITVAQFDFCGPNVIDHFFCDLVPLKELSCSDTHFVEVETFILSVPNALFPFVVITVSYVCIVRAVLRISTKSGRGKAFSTCSSHLAVVSIFYGTIIGIYVIPSKGKSLTVSKAVSLLYTVFTPMINPIIYSLKNKDIKDAVKKIFCKINENN</sequence>
<dbReference type="AlphaFoldDB" id="A0A8C5M3J7"/>
<dbReference type="PANTHER" id="PTHR24242:SF253">
    <property type="entry name" value="OLFACTORY RECEPTOR-RELATED"/>
    <property type="match status" value="1"/>
</dbReference>
<comment type="subcellular location">
    <subcellularLocation>
        <location evidence="1 15">Cell membrane</location>
        <topology evidence="1 15">Multi-pass membrane protein</topology>
    </subcellularLocation>
</comment>
<evidence type="ECO:0000256" key="8">
    <source>
        <dbReference type="ARBA" id="ARBA00023040"/>
    </source>
</evidence>
<keyword evidence="11 14" id="KW-0675">Receptor</keyword>
<dbReference type="GeneTree" id="ENSGT01150000286948"/>
<dbReference type="InterPro" id="IPR000276">
    <property type="entry name" value="GPCR_Rhodpsn"/>
</dbReference>
<evidence type="ECO:0000256" key="4">
    <source>
        <dbReference type="ARBA" id="ARBA00022606"/>
    </source>
</evidence>
<dbReference type="InterPro" id="IPR050939">
    <property type="entry name" value="Olfactory_GPCR1"/>
</dbReference>
<feature type="transmembrane region" description="Helical" evidence="15">
    <location>
        <begin position="157"/>
        <end position="176"/>
    </location>
</feature>
<keyword evidence="6 15" id="KW-0552">Olfaction</keyword>
<proteinExistence type="inferred from homology"/>
<keyword evidence="8 14" id="KW-0297">G-protein coupled receptor</keyword>
<evidence type="ECO:0000256" key="1">
    <source>
        <dbReference type="ARBA" id="ARBA00004651"/>
    </source>
</evidence>
<keyword evidence="3 15" id="KW-1003">Cell membrane</keyword>
<name>A0A8C5M3J7_9ANUR</name>
<keyword evidence="10" id="KW-1015">Disulfide bond</keyword>
<dbReference type="Pfam" id="PF13853">
    <property type="entry name" value="7tm_4"/>
    <property type="match status" value="1"/>
</dbReference>
<dbReference type="GO" id="GO:0004984">
    <property type="term" value="F:olfactory receptor activity"/>
    <property type="evidence" value="ECO:0007669"/>
    <property type="project" value="InterPro"/>
</dbReference>
<evidence type="ECO:0000256" key="9">
    <source>
        <dbReference type="ARBA" id="ARBA00023136"/>
    </source>
</evidence>
<dbReference type="InterPro" id="IPR017452">
    <property type="entry name" value="GPCR_Rhodpsn_7TM"/>
</dbReference>
<dbReference type="PRINTS" id="PR00245">
    <property type="entry name" value="OLFACTORYR"/>
</dbReference>
<feature type="transmembrane region" description="Helical" evidence="15">
    <location>
        <begin position="291"/>
        <end position="310"/>
    </location>
</feature>
<protein>
    <recommendedName>
        <fullName evidence="15">Olfactory receptor</fullName>
    </recommendedName>
</protein>
<dbReference type="Ensembl" id="ENSLLET00000008662.1">
    <property type="protein sequence ID" value="ENSLLEP00000008331.1"/>
    <property type="gene ID" value="ENSLLEG00000005290.1"/>
</dbReference>
<evidence type="ECO:0000256" key="2">
    <source>
        <dbReference type="ARBA" id="ARBA00010663"/>
    </source>
</evidence>
<evidence type="ECO:0000256" key="15">
    <source>
        <dbReference type="RuleBase" id="RU363047"/>
    </source>
</evidence>
<evidence type="ECO:0000313" key="17">
    <source>
        <dbReference type="Ensembl" id="ENSLLEP00000008331.1"/>
    </source>
</evidence>
<keyword evidence="7 15" id="KW-1133">Transmembrane helix</keyword>
<dbReference type="FunFam" id="1.10.1220.70:FF:000001">
    <property type="entry name" value="Olfactory receptor"/>
    <property type="match status" value="1"/>
</dbReference>
<dbReference type="SUPFAM" id="SSF81321">
    <property type="entry name" value="Family A G protein-coupled receptor-like"/>
    <property type="match status" value="1"/>
</dbReference>
<evidence type="ECO:0000256" key="3">
    <source>
        <dbReference type="ARBA" id="ARBA00022475"/>
    </source>
</evidence>
<dbReference type="FunFam" id="1.20.1070.10:FF:000010">
    <property type="entry name" value="Olfactory receptor"/>
    <property type="match status" value="1"/>
</dbReference>
<evidence type="ECO:0000313" key="18">
    <source>
        <dbReference type="Proteomes" id="UP000694569"/>
    </source>
</evidence>
<organism evidence="17 18">
    <name type="scientific">Leptobrachium leishanense</name>
    <name type="common">Leishan spiny toad</name>
    <dbReference type="NCBI Taxonomy" id="445787"/>
    <lineage>
        <taxon>Eukaryota</taxon>
        <taxon>Metazoa</taxon>
        <taxon>Chordata</taxon>
        <taxon>Craniata</taxon>
        <taxon>Vertebrata</taxon>
        <taxon>Euteleostomi</taxon>
        <taxon>Amphibia</taxon>
        <taxon>Batrachia</taxon>
        <taxon>Anura</taxon>
        <taxon>Pelobatoidea</taxon>
        <taxon>Megophryidae</taxon>
        <taxon>Leptobrachium</taxon>
    </lineage>
</organism>
<dbReference type="GO" id="GO:0005886">
    <property type="term" value="C:plasma membrane"/>
    <property type="evidence" value="ECO:0007669"/>
    <property type="project" value="UniProtKB-SubCell"/>
</dbReference>
<evidence type="ECO:0000256" key="10">
    <source>
        <dbReference type="ARBA" id="ARBA00023157"/>
    </source>
</evidence>
<evidence type="ECO:0000256" key="6">
    <source>
        <dbReference type="ARBA" id="ARBA00022725"/>
    </source>
</evidence>
<keyword evidence="13 14" id="KW-0807">Transducer</keyword>
<comment type="similarity">
    <text evidence="2 14">Belongs to the G-protein coupled receptor 1 family.</text>
</comment>
<evidence type="ECO:0000256" key="5">
    <source>
        <dbReference type="ARBA" id="ARBA00022692"/>
    </source>
</evidence>
<dbReference type="PANTHER" id="PTHR24242">
    <property type="entry name" value="G-PROTEIN COUPLED RECEPTOR"/>
    <property type="match status" value="1"/>
</dbReference>
<dbReference type="PRINTS" id="PR00237">
    <property type="entry name" value="GPCRRHODOPSN"/>
</dbReference>
<dbReference type="InterPro" id="IPR000725">
    <property type="entry name" value="Olfact_rcpt"/>
</dbReference>
<feature type="transmembrane region" description="Helical" evidence="15">
    <location>
        <begin position="43"/>
        <end position="67"/>
    </location>
</feature>
<dbReference type="Ensembl" id="ENSLLET00000008677.1">
    <property type="protein sequence ID" value="ENSLLEP00000008345.1"/>
    <property type="gene ID" value="ENSLLEG00000005290.1"/>
</dbReference>
<evidence type="ECO:0000256" key="7">
    <source>
        <dbReference type="ARBA" id="ARBA00022989"/>
    </source>
</evidence>
<keyword evidence="12" id="KW-0325">Glycoprotein</keyword>
<evidence type="ECO:0000256" key="11">
    <source>
        <dbReference type="ARBA" id="ARBA00023170"/>
    </source>
</evidence>
<keyword evidence="5 14" id="KW-0812">Transmembrane</keyword>
<reference evidence="17" key="1">
    <citation type="submission" date="2025-05" db="UniProtKB">
        <authorList>
            <consortium name="Ensembl"/>
        </authorList>
    </citation>
    <scope>IDENTIFICATION</scope>
</reference>